<reference evidence="1 2" key="1">
    <citation type="submission" date="2019-08" db="EMBL/GenBank/DDBJ databases">
        <title>Whole genome of Aphis craccivora.</title>
        <authorList>
            <person name="Voronova N.V."/>
            <person name="Shulinski R.S."/>
            <person name="Bandarenka Y.V."/>
            <person name="Zhorov D.G."/>
            <person name="Warner D."/>
        </authorList>
    </citation>
    <scope>NUCLEOTIDE SEQUENCE [LARGE SCALE GENOMIC DNA]</scope>
    <source>
        <strain evidence="1">180601</strain>
        <tissue evidence="1">Whole Body</tissue>
    </source>
</reference>
<comment type="caution">
    <text evidence="1">The sequence shown here is derived from an EMBL/GenBank/DDBJ whole genome shotgun (WGS) entry which is preliminary data.</text>
</comment>
<proteinExistence type="predicted"/>
<sequence length="80" mass="9670">RWLLLINTEHVRRLLSLLFCFILFYRHHTTRVFTKSTCVIASVTRANIFSFHPMQFCITQKEKINTRAKMISYCFTIRKK</sequence>
<dbReference type="AlphaFoldDB" id="A0A6G0ZBA3"/>
<gene>
    <name evidence="1" type="ORF">FWK35_00012692</name>
</gene>
<protein>
    <submittedName>
        <fullName evidence="1">Uncharacterized protein</fullName>
    </submittedName>
</protein>
<feature type="non-terminal residue" evidence="1">
    <location>
        <position position="1"/>
    </location>
</feature>
<evidence type="ECO:0000313" key="1">
    <source>
        <dbReference type="EMBL" id="KAF0768172.1"/>
    </source>
</evidence>
<dbReference type="EMBL" id="VUJU01000821">
    <property type="protein sequence ID" value="KAF0768172.1"/>
    <property type="molecule type" value="Genomic_DNA"/>
</dbReference>
<organism evidence="1 2">
    <name type="scientific">Aphis craccivora</name>
    <name type="common">Cowpea aphid</name>
    <dbReference type="NCBI Taxonomy" id="307492"/>
    <lineage>
        <taxon>Eukaryota</taxon>
        <taxon>Metazoa</taxon>
        <taxon>Ecdysozoa</taxon>
        <taxon>Arthropoda</taxon>
        <taxon>Hexapoda</taxon>
        <taxon>Insecta</taxon>
        <taxon>Pterygota</taxon>
        <taxon>Neoptera</taxon>
        <taxon>Paraneoptera</taxon>
        <taxon>Hemiptera</taxon>
        <taxon>Sternorrhyncha</taxon>
        <taxon>Aphidomorpha</taxon>
        <taxon>Aphidoidea</taxon>
        <taxon>Aphididae</taxon>
        <taxon>Aphidini</taxon>
        <taxon>Aphis</taxon>
        <taxon>Aphis</taxon>
    </lineage>
</organism>
<name>A0A6G0ZBA3_APHCR</name>
<accession>A0A6G0ZBA3</accession>
<dbReference type="Proteomes" id="UP000478052">
    <property type="component" value="Unassembled WGS sequence"/>
</dbReference>
<evidence type="ECO:0000313" key="2">
    <source>
        <dbReference type="Proteomes" id="UP000478052"/>
    </source>
</evidence>
<keyword evidence="2" id="KW-1185">Reference proteome</keyword>